<reference evidence="7" key="1">
    <citation type="submission" date="2021-03" db="EMBL/GenBank/DDBJ databases">
        <authorList>
            <person name="Li Z."/>
            <person name="Yang C."/>
        </authorList>
    </citation>
    <scope>NUCLEOTIDE SEQUENCE</scope>
    <source>
        <strain evidence="7">Dzin_1.0</strain>
        <tissue evidence="7">Leaf</tissue>
    </source>
</reference>
<feature type="region of interest" description="Disordered" evidence="4">
    <location>
        <begin position="1"/>
        <end position="34"/>
    </location>
</feature>
<evidence type="ECO:0000313" key="7">
    <source>
        <dbReference type="EMBL" id="KAJ0983163.1"/>
    </source>
</evidence>
<feature type="region of interest" description="Disordered" evidence="4">
    <location>
        <begin position="56"/>
        <end position="136"/>
    </location>
</feature>
<reference evidence="7" key="2">
    <citation type="journal article" date="2022" name="Hortic Res">
        <title>The genome of Dioscorea zingiberensis sheds light on the biosynthesis, origin and evolution of the medicinally important diosgenin saponins.</title>
        <authorList>
            <person name="Li Y."/>
            <person name="Tan C."/>
            <person name="Li Z."/>
            <person name="Guo J."/>
            <person name="Li S."/>
            <person name="Chen X."/>
            <person name="Wang C."/>
            <person name="Dai X."/>
            <person name="Yang H."/>
            <person name="Song W."/>
            <person name="Hou L."/>
            <person name="Xu J."/>
            <person name="Tong Z."/>
            <person name="Xu A."/>
            <person name="Yuan X."/>
            <person name="Wang W."/>
            <person name="Yang Q."/>
            <person name="Chen L."/>
            <person name="Sun Z."/>
            <person name="Wang K."/>
            <person name="Pan B."/>
            <person name="Chen J."/>
            <person name="Bao Y."/>
            <person name="Liu F."/>
            <person name="Qi X."/>
            <person name="Gang D.R."/>
            <person name="Wen J."/>
            <person name="Li J."/>
        </authorList>
    </citation>
    <scope>NUCLEOTIDE SEQUENCE</scope>
    <source>
        <strain evidence="7">Dzin_1.0</strain>
    </source>
</reference>
<gene>
    <name evidence="7" type="ORF">J5N97_011418</name>
</gene>
<keyword evidence="8" id="KW-1185">Reference proteome</keyword>
<dbReference type="GO" id="GO:0030154">
    <property type="term" value="P:cell differentiation"/>
    <property type="evidence" value="ECO:0007669"/>
    <property type="project" value="TreeGrafter"/>
</dbReference>
<comment type="subcellular location">
    <subcellularLocation>
        <location evidence="1">Nucleus</location>
    </subcellularLocation>
</comment>
<protein>
    <submittedName>
        <fullName evidence="7">Uncharacterized protein</fullName>
    </submittedName>
</protein>
<dbReference type="OrthoDB" id="2143914at2759"/>
<dbReference type="PANTHER" id="PTHR47998:SF91">
    <property type="entry name" value="MYB-RELATED PROTEIN 308-LIKE"/>
    <property type="match status" value="1"/>
</dbReference>
<dbReference type="GO" id="GO:0000976">
    <property type="term" value="F:transcription cis-regulatory region binding"/>
    <property type="evidence" value="ECO:0007669"/>
    <property type="project" value="TreeGrafter"/>
</dbReference>
<dbReference type="Gene3D" id="1.10.10.60">
    <property type="entry name" value="Homeodomain-like"/>
    <property type="match status" value="1"/>
</dbReference>
<evidence type="ECO:0000313" key="8">
    <source>
        <dbReference type="Proteomes" id="UP001085076"/>
    </source>
</evidence>
<feature type="compositionally biased region" description="Basic and acidic residues" evidence="4">
    <location>
        <begin position="65"/>
        <end position="99"/>
    </location>
</feature>
<dbReference type="PROSITE" id="PS50090">
    <property type="entry name" value="MYB_LIKE"/>
    <property type="match status" value="1"/>
</dbReference>
<evidence type="ECO:0000256" key="3">
    <source>
        <dbReference type="ARBA" id="ARBA00023242"/>
    </source>
</evidence>
<feature type="domain" description="HTH myb-type" evidence="6">
    <location>
        <begin position="202"/>
        <end position="230"/>
    </location>
</feature>
<dbReference type="AlphaFoldDB" id="A0A9D5HNL1"/>
<dbReference type="InterPro" id="IPR001005">
    <property type="entry name" value="SANT/Myb"/>
</dbReference>
<organism evidence="7 8">
    <name type="scientific">Dioscorea zingiberensis</name>
    <dbReference type="NCBI Taxonomy" id="325984"/>
    <lineage>
        <taxon>Eukaryota</taxon>
        <taxon>Viridiplantae</taxon>
        <taxon>Streptophyta</taxon>
        <taxon>Embryophyta</taxon>
        <taxon>Tracheophyta</taxon>
        <taxon>Spermatophyta</taxon>
        <taxon>Magnoliopsida</taxon>
        <taxon>Liliopsida</taxon>
        <taxon>Dioscoreales</taxon>
        <taxon>Dioscoreaceae</taxon>
        <taxon>Dioscorea</taxon>
    </lineage>
</organism>
<dbReference type="InterPro" id="IPR017930">
    <property type="entry name" value="Myb_dom"/>
</dbReference>
<dbReference type="CDD" id="cd00167">
    <property type="entry name" value="SANT"/>
    <property type="match status" value="1"/>
</dbReference>
<dbReference type="InterPro" id="IPR015495">
    <property type="entry name" value="Myb_TF_plants"/>
</dbReference>
<sequence length="370" mass="42537">MSLNEEKDKEKINEKQKTIKNYHDADKDENIDLDKDEDYEEHLIREIEIEMESLWNADLGEQDNNQDKMEDEQPRMISGQEKDQTETAHLEEQMEERGSGSKHPHGNNVGIKKIQVGDPDPKNKAIQQEKSDMPTPNTDNMIEEMLTNPDPNPDLDFSKYKWRFIHGSWNYITNSAWEGILDGAEHLRNEPATVRRVSLALRWSLIAGRLPGRTANDIKNHWNTHLSKRSIPKEKPWNTKTIFKGSAKEKPKETREEFRIIKPRPRTINPVTWSWLKEYGGPSHGLQFQEKIGMPDRPLSSSKKNNTSMDGNAIIPYNNLDDNAFLGIDDMPIREVETNFGVGSVGGNGDEEFFLNGDEGWDAFLLDIDL</sequence>
<feature type="compositionally biased region" description="Basic and acidic residues" evidence="4">
    <location>
        <begin position="1"/>
        <end position="33"/>
    </location>
</feature>
<proteinExistence type="predicted"/>
<evidence type="ECO:0000256" key="2">
    <source>
        <dbReference type="ARBA" id="ARBA00023125"/>
    </source>
</evidence>
<comment type="caution">
    <text evidence="7">The sequence shown here is derived from an EMBL/GenBank/DDBJ whole genome shotgun (WGS) entry which is preliminary data.</text>
</comment>
<dbReference type="GO" id="GO:0005634">
    <property type="term" value="C:nucleus"/>
    <property type="evidence" value="ECO:0007669"/>
    <property type="project" value="UniProtKB-SubCell"/>
</dbReference>
<feature type="domain" description="Myb-like" evidence="5">
    <location>
        <begin position="202"/>
        <end position="226"/>
    </location>
</feature>
<dbReference type="EMBL" id="JAGGNH010000002">
    <property type="protein sequence ID" value="KAJ0983163.1"/>
    <property type="molecule type" value="Genomic_DNA"/>
</dbReference>
<dbReference type="GO" id="GO:0006355">
    <property type="term" value="P:regulation of DNA-templated transcription"/>
    <property type="evidence" value="ECO:0007669"/>
    <property type="project" value="TreeGrafter"/>
</dbReference>
<accession>A0A9D5HNL1</accession>
<evidence type="ECO:0000259" key="6">
    <source>
        <dbReference type="PROSITE" id="PS51294"/>
    </source>
</evidence>
<feature type="compositionally biased region" description="Basic and acidic residues" evidence="4">
    <location>
        <begin position="119"/>
        <end position="132"/>
    </location>
</feature>
<dbReference type="Proteomes" id="UP001085076">
    <property type="component" value="Miscellaneous, Linkage group lg02"/>
</dbReference>
<evidence type="ECO:0000259" key="5">
    <source>
        <dbReference type="PROSITE" id="PS50090"/>
    </source>
</evidence>
<evidence type="ECO:0000256" key="4">
    <source>
        <dbReference type="SAM" id="MobiDB-lite"/>
    </source>
</evidence>
<dbReference type="SUPFAM" id="SSF46689">
    <property type="entry name" value="Homeodomain-like"/>
    <property type="match status" value="1"/>
</dbReference>
<evidence type="ECO:0000256" key="1">
    <source>
        <dbReference type="ARBA" id="ARBA00004123"/>
    </source>
</evidence>
<dbReference type="PROSITE" id="PS51294">
    <property type="entry name" value="HTH_MYB"/>
    <property type="match status" value="1"/>
</dbReference>
<dbReference type="Pfam" id="PF00249">
    <property type="entry name" value="Myb_DNA-binding"/>
    <property type="match status" value="1"/>
</dbReference>
<name>A0A9D5HNL1_9LILI</name>
<dbReference type="InterPro" id="IPR009057">
    <property type="entry name" value="Homeodomain-like_sf"/>
</dbReference>
<dbReference type="PANTHER" id="PTHR47998">
    <property type="entry name" value="TRANSCRIPTION FACTOR MYB51-LIKE ISOFORM X1"/>
    <property type="match status" value="1"/>
</dbReference>
<keyword evidence="2" id="KW-0238">DNA-binding</keyword>
<keyword evidence="3" id="KW-0539">Nucleus</keyword>